<dbReference type="Gene3D" id="3.40.30.10">
    <property type="entry name" value="Glutaredoxin"/>
    <property type="match status" value="1"/>
</dbReference>
<evidence type="ECO:0000259" key="2">
    <source>
        <dbReference type="PROSITE" id="PS50405"/>
    </source>
</evidence>
<dbReference type="PROSITE" id="PS50404">
    <property type="entry name" value="GST_NTER"/>
    <property type="match status" value="1"/>
</dbReference>
<dbReference type="InParanoid" id="F1A553"/>
<dbReference type="GO" id="GO:0004364">
    <property type="term" value="F:glutathione transferase activity"/>
    <property type="evidence" value="ECO:0000318"/>
    <property type="project" value="GO_Central"/>
</dbReference>
<dbReference type="RefSeq" id="XP_003294797.1">
    <property type="nucleotide sequence ID" value="XM_003294749.1"/>
</dbReference>
<proteinExistence type="predicted"/>
<organism evidence="3 4">
    <name type="scientific">Dictyostelium purpureum</name>
    <name type="common">Slime mold</name>
    <dbReference type="NCBI Taxonomy" id="5786"/>
    <lineage>
        <taxon>Eukaryota</taxon>
        <taxon>Amoebozoa</taxon>
        <taxon>Evosea</taxon>
        <taxon>Eumycetozoa</taxon>
        <taxon>Dictyostelia</taxon>
        <taxon>Dictyosteliales</taxon>
        <taxon>Dictyosteliaceae</taxon>
        <taxon>Dictyostelium</taxon>
    </lineage>
</organism>
<dbReference type="InterPro" id="IPR050213">
    <property type="entry name" value="GST_superfamily"/>
</dbReference>
<evidence type="ECO:0000259" key="1">
    <source>
        <dbReference type="PROSITE" id="PS50404"/>
    </source>
</evidence>
<dbReference type="PANTHER" id="PTHR11571">
    <property type="entry name" value="GLUTATHIONE S-TRANSFERASE"/>
    <property type="match status" value="1"/>
</dbReference>
<dbReference type="KEGG" id="dpp:DICPUDRAFT_93287"/>
<dbReference type="SUPFAM" id="SSF47616">
    <property type="entry name" value="GST C-terminal domain-like"/>
    <property type="match status" value="1"/>
</dbReference>
<dbReference type="Pfam" id="PF14497">
    <property type="entry name" value="GST_C_3"/>
    <property type="match status" value="1"/>
</dbReference>
<evidence type="ECO:0000313" key="4">
    <source>
        <dbReference type="Proteomes" id="UP000001064"/>
    </source>
</evidence>
<dbReference type="InterPro" id="IPR004046">
    <property type="entry name" value="GST_C"/>
</dbReference>
<dbReference type="GO" id="GO:0006749">
    <property type="term" value="P:glutathione metabolic process"/>
    <property type="evidence" value="ECO:0000318"/>
    <property type="project" value="GO_Central"/>
</dbReference>
<dbReference type="PROSITE" id="PS50405">
    <property type="entry name" value="GST_CTER"/>
    <property type="match status" value="1"/>
</dbReference>
<dbReference type="STRING" id="5786.F1A553"/>
<dbReference type="InterPro" id="IPR004045">
    <property type="entry name" value="Glutathione_S-Trfase_N"/>
</dbReference>
<reference evidence="4" key="1">
    <citation type="journal article" date="2011" name="Genome Biol.">
        <title>Comparative genomics of the social amoebae Dictyostelium discoideum and Dictyostelium purpureum.</title>
        <authorList>
            <consortium name="US DOE Joint Genome Institute (JGI-PGF)"/>
            <person name="Sucgang R."/>
            <person name="Kuo A."/>
            <person name="Tian X."/>
            <person name="Salerno W."/>
            <person name="Parikh A."/>
            <person name="Feasley C.L."/>
            <person name="Dalin E."/>
            <person name="Tu H."/>
            <person name="Huang E."/>
            <person name="Barry K."/>
            <person name="Lindquist E."/>
            <person name="Shapiro H."/>
            <person name="Bruce D."/>
            <person name="Schmutz J."/>
            <person name="Salamov A."/>
            <person name="Fey P."/>
            <person name="Gaudet P."/>
            <person name="Anjard C."/>
            <person name="Babu M.M."/>
            <person name="Basu S."/>
            <person name="Bushmanova Y."/>
            <person name="van der Wel H."/>
            <person name="Katoh-Kurasawa M."/>
            <person name="Dinh C."/>
            <person name="Coutinho P.M."/>
            <person name="Saito T."/>
            <person name="Elias M."/>
            <person name="Schaap P."/>
            <person name="Kay R.R."/>
            <person name="Henrissat B."/>
            <person name="Eichinger L."/>
            <person name="Rivero F."/>
            <person name="Putnam N.H."/>
            <person name="West C.M."/>
            <person name="Loomis W.F."/>
            <person name="Chisholm R.L."/>
            <person name="Shaulsky G."/>
            <person name="Strassmann J.E."/>
            <person name="Queller D.C."/>
            <person name="Kuspa A."/>
            <person name="Grigoriev I.V."/>
        </authorList>
    </citation>
    <scope>NUCLEOTIDE SEQUENCE [LARGE SCALE GENOMIC DNA]</scope>
    <source>
        <strain evidence="4">QSDP1</strain>
    </source>
</reference>
<feature type="domain" description="GST C-terminal" evidence="2">
    <location>
        <begin position="103"/>
        <end position="220"/>
    </location>
</feature>
<evidence type="ECO:0000313" key="3">
    <source>
        <dbReference type="EMBL" id="EGC28673.1"/>
    </source>
</evidence>
<dbReference type="EMBL" id="GL871567">
    <property type="protein sequence ID" value="EGC28673.1"/>
    <property type="molecule type" value="Genomic_DNA"/>
</dbReference>
<dbReference type="GeneID" id="10510450"/>
<dbReference type="Gene3D" id="1.20.1050.10">
    <property type="match status" value="1"/>
</dbReference>
<dbReference type="AlphaFoldDB" id="F1A553"/>
<protein>
    <recommendedName>
        <fullName evidence="5">GST C-terminal domain-containing protein</fullName>
    </recommendedName>
</protein>
<keyword evidence="4" id="KW-1185">Reference proteome</keyword>
<accession>F1A553</accession>
<name>F1A553_DICPU</name>
<dbReference type="eggNOG" id="KOG1695">
    <property type="taxonomic scope" value="Eukaryota"/>
</dbReference>
<feature type="domain" description="GST N-terminal" evidence="1">
    <location>
        <begin position="24"/>
        <end position="101"/>
    </location>
</feature>
<dbReference type="OMA" id="IKHEINQ"/>
<dbReference type="OrthoDB" id="414243at2759"/>
<evidence type="ECO:0008006" key="5">
    <source>
        <dbReference type="Google" id="ProtNLM"/>
    </source>
</evidence>
<dbReference type="VEuPathDB" id="AmoebaDB:DICPUDRAFT_93287"/>
<dbReference type="InterPro" id="IPR010987">
    <property type="entry name" value="Glutathione-S-Trfase_C-like"/>
</dbReference>
<dbReference type="Proteomes" id="UP000001064">
    <property type="component" value="Unassembled WGS sequence"/>
</dbReference>
<dbReference type="InterPro" id="IPR036282">
    <property type="entry name" value="Glutathione-S-Trfase_C_sf"/>
</dbReference>
<gene>
    <name evidence="3" type="ORF">DICPUDRAFT_93287</name>
</gene>
<sequence>MSSLTETSSHPSTTTININAPSNMIYDDNYLNYYNNFYIFKILLSYLGIKHEINQISEIDHLVLNKLQSYDQFPIKDTGDYFLAKSAVISRYISNNYNFSGKSLQESAIVDEIIEEILEIIEEIVLPNIKSKTINEKIKIIISTYFLCFEKTLSKSTYIAGGDDYTIADLYLYILYDYIKFFDGFAQDFYGKFPHLDALKQHFESNKEVSEFIKNNPISF</sequence>
<dbReference type="PANTHER" id="PTHR11571:SF116">
    <property type="entry name" value="GLUTATHIONE S-TRANSFERASE DOMAIN-CONTAINING PROTEIN DDB_G0273153_DDB_G0273923"/>
    <property type="match status" value="1"/>
</dbReference>